<evidence type="ECO:0000256" key="2">
    <source>
        <dbReference type="SAM" id="MobiDB-lite"/>
    </source>
</evidence>
<feature type="region of interest" description="Disordered" evidence="2">
    <location>
        <begin position="1"/>
        <end position="115"/>
    </location>
</feature>
<accession>A0A7I8L6Z4</accession>
<dbReference type="InterPro" id="IPR007592">
    <property type="entry name" value="GEBP"/>
</dbReference>
<feature type="region of interest" description="Disordered" evidence="2">
    <location>
        <begin position="130"/>
        <end position="158"/>
    </location>
</feature>
<dbReference type="Proteomes" id="UP000663760">
    <property type="component" value="Chromosome 12"/>
</dbReference>
<proteinExistence type="inferred from homology"/>
<feature type="domain" description="Glabrous enhancer-binding protein-like DBD" evidence="3">
    <location>
        <begin position="174"/>
        <end position="273"/>
    </location>
</feature>
<protein>
    <recommendedName>
        <fullName evidence="3">Glabrous enhancer-binding protein-like DBD domain-containing protein</fullName>
    </recommendedName>
</protein>
<gene>
    <name evidence="4" type="ORF">SI8410_12016457</name>
</gene>
<dbReference type="PANTHER" id="PTHR31662">
    <property type="entry name" value="BNAANNG10740D PROTEIN-RELATED"/>
    <property type="match status" value="1"/>
</dbReference>
<evidence type="ECO:0000313" key="5">
    <source>
        <dbReference type="Proteomes" id="UP000663760"/>
    </source>
</evidence>
<organism evidence="4 5">
    <name type="scientific">Spirodela intermedia</name>
    <name type="common">Intermediate duckweed</name>
    <dbReference type="NCBI Taxonomy" id="51605"/>
    <lineage>
        <taxon>Eukaryota</taxon>
        <taxon>Viridiplantae</taxon>
        <taxon>Streptophyta</taxon>
        <taxon>Embryophyta</taxon>
        <taxon>Tracheophyta</taxon>
        <taxon>Spermatophyta</taxon>
        <taxon>Magnoliopsida</taxon>
        <taxon>Liliopsida</taxon>
        <taxon>Araceae</taxon>
        <taxon>Lemnoideae</taxon>
        <taxon>Spirodela</taxon>
    </lineage>
</organism>
<feature type="compositionally biased region" description="Low complexity" evidence="2">
    <location>
        <begin position="1"/>
        <end position="13"/>
    </location>
</feature>
<dbReference type="AlphaFoldDB" id="A0A7I8L6Z4"/>
<feature type="compositionally biased region" description="Basic and acidic residues" evidence="2">
    <location>
        <begin position="138"/>
        <end position="148"/>
    </location>
</feature>
<dbReference type="OrthoDB" id="669440at2759"/>
<dbReference type="EMBL" id="LR746275">
    <property type="protein sequence ID" value="CAA7405779.1"/>
    <property type="molecule type" value="Genomic_DNA"/>
</dbReference>
<dbReference type="GO" id="GO:0006355">
    <property type="term" value="P:regulation of DNA-templated transcription"/>
    <property type="evidence" value="ECO:0007669"/>
    <property type="project" value="InterPro"/>
</dbReference>
<keyword evidence="5" id="KW-1185">Reference proteome</keyword>
<reference evidence="4" key="1">
    <citation type="submission" date="2020-02" db="EMBL/GenBank/DDBJ databases">
        <authorList>
            <person name="Scholz U."/>
            <person name="Mascher M."/>
            <person name="Fiebig A."/>
        </authorList>
    </citation>
    <scope>NUCLEOTIDE SEQUENCE</scope>
</reference>
<feature type="compositionally biased region" description="Low complexity" evidence="2">
    <location>
        <begin position="63"/>
        <end position="101"/>
    </location>
</feature>
<feature type="compositionally biased region" description="Basic residues" evidence="2">
    <location>
        <begin position="313"/>
        <end position="322"/>
    </location>
</feature>
<evidence type="ECO:0000256" key="1">
    <source>
        <dbReference type="ARBA" id="ARBA00010820"/>
    </source>
</evidence>
<name>A0A7I8L6Z4_SPIIN</name>
<feature type="region of interest" description="Disordered" evidence="2">
    <location>
        <begin position="278"/>
        <end position="322"/>
    </location>
</feature>
<dbReference type="PANTHER" id="PTHR31662:SF1">
    <property type="entry name" value="OS01G0249900 PROTEIN"/>
    <property type="match status" value="1"/>
</dbReference>
<evidence type="ECO:0000259" key="3">
    <source>
        <dbReference type="Pfam" id="PF04504"/>
    </source>
</evidence>
<dbReference type="Pfam" id="PF04504">
    <property type="entry name" value="GeBP-like_DBD"/>
    <property type="match status" value="1"/>
</dbReference>
<comment type="similarity">
    <text evidence="1">Belongs to the GeBP family.</text>
</comment>
<evidence type="ECO:0000313" key="4">
    <source>
        <dbReference type="EMBL" id="CAA7405779.1"/>
    </source>
</evidence>
<feature type="compositionally biased region" description="Acidic residues" evidence="2">
    <location>
        <begin position="23"/>
        <end position="54"/>
    </location>
</feature>
<dbReference type="GO" id="GO:0005634">
    <property type="term" value="C:nucleus"/>
    <property type="evidence" value="ECO:0007669"/>
    <property type="project" value="TreeGrafter"/>
</dbReference>
<sequence length="464" mass="50165">MVSPAAGGDVAAAGEDRPAGFLADDDELDDSEEDEEEVDEETDELEDEEDEDEEQKPPAVLVGPPRVLSGSSSSPSTSLLGTATVPSPNPNGNPAAAAVPGKLNPGFNGGEAAAAPPGDVVSVPAVAAADENGGFDTPPDRKRQRTEPGSELVGEGAAAEKKPLAILEDSRRLFQRLFTDEDEIAILQGFLDFTSQRSATAAHQTHHHDTGPFYDQIKTRLQLDFNKNQLVEKLRRLKKKYRNIMNKMNTGKEYAFKSPHDQATFELSRRIWGNSIYSRGGGAGPDDDDDDDPTPQQIGDEQHGALLSNSDRRRMRRRGRRRVHVGAAAEALLLTPEAPVEVKVAESHIPTVMASVPNVIEETVRSCLSPLFKELLYSAVGGPIGQLPPGAPPLAGTGGFPAPGRHHHLNPVPLSVIGNPASLPSATALDEKWRKQQILELEVYSKRIELVQDQIKLMLEELRK</sequence>
<dbReference type="InterPro" id="IPR053932">
    <property type="entry name" value="GeBP-like_DBD"/>
</dbReference>